<evidence type="ECO:0000256" key="10">
    <source>
        <dbReference type="ARBA" id="ARBA00047821"/>
    </source>
</evidence>
<evidence type="ECO:0000313" key="14">
    <source>
        <dbReference type="Proteomes" id="UP000075840"/>
    </source>
</evidence>
<sequence length="220" mass="26300">MRPIEMANSIALKNYHKVLKRYTTLAIKHRNPTIVIPDCLLYRFKQNGTWKQLTLICLRREDLLNVFMEWAYDLAERNLKRKYIAYGFRWQKHTTYVNLFMYWARYLIAYDPTNYIPFGYVMFRFDFVLGHTIVNIYDLHVEEQYQRKGIGTHLMITLEVLARRFGMQLLMVAVAKKDVDVKRFLLRLGYRTDSKESAKYPECEVLIAPTKCYKIINQGS</sequence>
<evidence type="ECO:0000256" key="4">
    <source>
        <dbReference type="ARBA" id="ARBA00012950"/>
    </source>
</evidence>
<keyword evidence="14" id="KW-1185">Reference proteome</keyword>
<dbReference type="PANTHER" id="PTHR20531:SF1">
    <property type="entry name" value="N-ALPHA-ACETYLTRANSFERASE 40"/>
    <property type="match status" value="1"/>
</dbReference>
<dbReference type="RefSeq" id="XP_040167274.1">
    <property type="nucleotide sequence ID" value="XM_040311340.1"/>
</dbReference>
<reference evidence="13" key="1">
    <citation type="submission" date="2022-08" db="UniProtKB">
        <authorList>
            <consortium name="EnsemblMetazoa"/>
        </authorList>
    </citation>
    <scope>IDENTIFICATION</scope>
    <source>
        <strain evidence="13">Dongola</strain>
    </source>
</reference>
<feature type="domain" description="N-acetyltransferase" evidence="12">
    <location>
        <begin position="53"/>
        <end position="212"/>
    </location>
</feature>
<comment type="catalytic activity">
    <reaction evidence="10">
        <text>N-terminal L-seryl-[histone H2A] + acetyl-CoA = N-terminal N(alpha)-acetyl-L-seryl-[histone H2A] + CoA + H(+)</text>
        <dbReference type="Rhea" id="RHEA:50600"/>
        <dbReference type="Rhea" id="RHEA-COMP:12742"/>
        <dbReference type="Rhea" id="RHEA-COMP:12744"/>
        <dbReference type="ChEBI" id="CHEBI:15378"/>
        <dbReference type="ChEBI" id="CHEBI:57287"/>
        <dbReference type="ChEBI" id="CHEBI:57288"/>
        <dbReference type="ChEBI" id="CHEBI:64738"/>
        <dbReference type="ChEBI" id="CHEBI:83690"/>
        <dbReference type="EC" id="2.3.1.257"/>
    </reaction>
</comment>
<evidence type="ECO:0000256" key="9">
    <source>
        <dbReference type="ARBA" id="ARBA00023315"/>
    </source>
</evidence>
<evidence type="ECO:0000313" key="13">
    <source>
        <dbReference type="EnsemblMetazoa" id="AARA000934-PA"/>
    </source>
</evidence>
<dbReference type="Gene3D" id="3.40.630.30">
    <property type="match status" value="1"/>
</dbReference>
<keyword evidence="8" id="KW-0539">Nucleus</keyword>
<dbReference type="Pfam" id="PF00583">
    <property type="entry name" value="Acetyltransf_1"/>
    <property type="match status" value="1"/>
</dbReference>
<dbReference type="EMBL" id="APCN01005643">
    <property type="status" value="NOT_ANNOTATED_CDS"/>
    <property type="molecule type" value="Genomic_DNA"/>
</dbReference>
<dbReference type="InterPro" id="IPR000182">
    <property type="entry name" value="GNAT_dom"/>
</dbReference>
<evidence type="ECO:0000256" key="2">
    <source>
        <dbReference type="ARBA" id="ARBA00004496"/>
    </source>
</evidence>
<keyword evidence="9" id="KW-0012">Acyltransferase</keyword>
<evidence type="ECO:0000256" key="3">
    <source>
        <dbReference type="ARBA" id="ARBA00008870"/>
    </source>
</evidence>
<protein>
    <recommendedName>
        <fullName evidence="5">N-alpha-acetyltransferase 40</fullName>
        <ecNumber evidence="4">2.3.1.257</ecNumber>
    </recommendedName>
</protein>
<dbReference type="InterPro" id="IPR039949">
    <property type="entry name" value="NAA40"/>
</dbReference>
<evidence type="ECO:0000256" key="7">
    <source>
        <dbReference type="ARBA" id="ARBA00022679"/>
    </source>
</evidence>
<dbReference type="Proteomes" id="UP000075840">
    <property type="component" value="Unassembled WGS sequence"/>
</dbReference>
<accession>A0A8W7LS87</accession>
<dbReference type="GeneID" id="120902522"/>
<evidence type="ECO:0000256" key="1">
    <source>
        <dbReference type="ARBA" id="ARBA00004123"/>
    </source>
</evidence>
<keyword evidence="6" id="KW-0963">Cytoplasm</keyword>
<dbReference type="GO" id="GO:0005634">
    <property type="term" value="C:nucleus"/>
    <property type="evidence" value="ECO:0007669"/>
    <property type="project" value="UniProtKB-SubCell"/>
</dbReference>
<comment type="catalytic activity">
    <reaction evidence="11">
        <text>N-terminal L-seryl-[histone H4] + acetyl-CoA = N-terminal N(alpha)-acetyl-L-seryl-[histone H4] + CoA + H(+)</text>
        <dbReference type="Rhea" id="RHEA:50596"/>
        <dbReference type="Rhea" id="RHEA-COMP:12740"/>
        <dbReference type="Rhea" id="RHEA-COMP:12743"/>
        <dbReference type="ChEBI" id="CHEBI:15378"/>
        <dbReference type="ChEBI" id="CHEBI:57287"/>
        <dbReference type="ChEBI" id="CHEBI:57288"/>
        <dbReference type="ChEBI" id="CHEBI:64738"/>
        <dbReference type="ChEBI" id="CHEBI:83690"/>
        <dbReference type="EC" id="2.3.1.257"/>
    </reaction>
</comment>
<dbReference type="InterPro" id="IPR016181">
    <property type="entry name" value="Acyl_CoA_acyltransferase"/>
</dbReference>
<dbReference type="SUPFAM" id="SSF55729">
    <property type="entry name" value="Acyl-CoA N-acyltransferases (Nat)"/>
    <property type="match status" value="1"/>
</dbReference>
<evidence type="ECO:0000256" key="8">
    <source>
        <dbReference type="ARBA" id="ARBA00023242"/>
    </source>
</evidence>
<dbReference type="AlphaFoldDB" id="A0A8W7LS87"/>
<dbReference type="KEGG" id="aara:120902522"/>
<evidence type="ECO:0000256" key="5">
    <source>
        <dbReference type="ARBA" id="ARBA00015043"/>
    </source>
</evidence>
<dbReference type="GO" id="GO:1990189">
    <property type="term" value="F:protein N-terminal-serine acetyltransferase activity"/>
    <property type="evidence" value="ECO:0007669"/>
    <property type="project" value="UniProtKB-EC"/>
</dbReference>
<dbReference type="GO" id="GO:0005737">
    <property type="term" value="C:cytoplasm"/>
    <property type="evidence" value="ECO:0007669"/>
    <property type="project" value="UniProtKB-SubCell"/>
</dbReference>
<dbReference type="PROSITE" id="PS51186">
    <property type="entry name" value="GNAT"/>
    <property type="match status" value="1"/>
</dbReference>
<name>A0A8W7LS87_ANOAR</name>
<proteinExistence type="inferred from homology"/>
<evidence type="ECO:0000256" key="11">
    <source>
        <dbReference type="ARBA" id="ARBA00049524"/>
    </source>
</evidence>
<organism evidence="13 14">
    <name type="scientific">Anopheles arabiensis</name>
    <name type="common">Mosquito</name>
    <dbReference type="NCBI Taxonomy" id="7173"/>
    <lineage>
        <taxon>Eukaryota</taxon>
        <taxon>Metazoa</taxon>
        <taxon>Ecdysozoa</taxon>
        <taxon>Arthropoda</taxon>
        <taxon>Hexapoda</taxon>
        <taxon>Insecta</taxon>
        <taxon>Pterygota</taxon>
        <taxon>Neoptera</taxon>
        <taxon>Endopterygota</taxon>
        <taxon>Diptera</taxon>
        <taxon>Nematocera</taxon>
        <taxon>Culicoidea</taxon>
        <taxon>Culicidae</taxon>
        <taxon>Anophelinae</taxon>
        <taxon>Anopheles</taxon>
    </lineage>
</organism>
<evidence type="ECO:0000256" key="6">
    <source>
        <dbReference type="ARBA" id="ARBA00022490"/>
    </source>
</evidence>
<evidence type="ECO:0000259" key="12">
    <source>
        <dbReference type="PROSITE" id="PS51186"/>
    </source>
</evidence>
<keyword evidence="7" id="KW-0808">Transferase</keyword>
<dbReference type="GO" id="GO:0010485">
    <property type="term" value="F:histone H4 acetyltransferase activity"/>
    <property type="evidence" value="ECO:0007669"/>
    <property type="project" value="InterPro"/>
</dbReference>
<dbReference type="PANTHER" id="PTHR20531">
    <property type="entry name" value="N-ALPHA-ACETYLTRANSFERASE 40"/>
    <property type="match status" value="1"/>
</dbReference>
<dbReference type="GO" id="GO:0043998">
    <property type="term" value="F:histone H2A acetyltransferase activity"/>
    <property type="evidence" value="ECO:0007669"/>
    <property type="project" value="InterPro"/>
</dbReference>
<dbReference type="EnsemblMetazoa" id="AARA000934-RA">
    <property type="protein sequence ID" value="AARA000934-PA"/>
    <property type="gene ID" value="AARA000934"/>
</dbReference>
<comment type="subcellular location">
    <subcellularLocation>
        <location evidence="2">Cytoplasm</location>
    </subcellularLocation>
    <subcellularLocation>
        <location evidence="1">Nucleus</location>
    </subcellularLocation>
</comment>
<dbReference type="EC" id="2.3.1.257" evidence="4"/>
<dbReference type="CDD" id="cd04301">
    <property type="entry name" value="NAT_SF"/>
    <property type="match status" value="1"/>
</dbReference>
<comment type="similarity">
    <text evidence="3">Belongs to the acetyltransferase family. NAA40 subfamily.</text>
</comment>